<name>A0ABP6RKU5_9PSEU</name>
<evidence type="ECO:0000256" key="1">
    <source>
        <dbReference type="ARBA" id="ARBA00007964"/>
    </source>
</evidence>
<evidence type="ECO:0000313" key="5">
    <source>
        <dbReference type="EMBL" id="GAA3354268.1"/>
    </source>
</evidence>
<evidence type="ECO:0000259" key="4">
    <source>
        <dbReference type="PROSITE" id="PS51176"/>
    </source>
</evidence>
<keyword evidence="7" id="KW-1185">Reference proteome</keyword>
<reference evidence="5" key="1">
    <citation type="journal article" date="2014" name="Int. J. Syst. Evol. Microbiol.">
        <title>Complete genome of a new Firmicutes species belonging to the dominant human colonic microbiota ('Ruminococcus bicirculans') reveals two chromosomes and a selective capacity to utilize plant glucans.</title>
        <authorList>
            <consortium name="NISC Comparative Sequencing Program"/>
            <person name="Wegmann U."/>
            <person name="Louis P."/>
            <person name="Goesmann A."/>
            <person name="Henrissat B."/>
            <person name="Duncan S.H."/>
            <person name="Flint H.J."/>
        </authorList>
    </citation>
    <scope>NUCLEOTIDE SEQUENCE</scope>
    <source>
        <strain evidence="5">JCM 9687</strain>
    </source>
</reference>
<dbReference type="SUPFAM" id="SSF48179">
    <property type="entry name" value="6-phosphogluconate dehydrogenase C-terminal domain-like"/>
    <property type="match status" value="1"/>
</dbReference>
<dbReference type="InterPro" id="IPR036291">
    <property type="entry name" value="NAD(P)-bd_dom_sf"/>
</dbReference>
<dbReference type="PANTHER" id="PTHR21363:SF0">
    <property type="entry name" value="PREPHENATE DEHYDROGENASE [NADP(+)]"/>
    <property type="match status" value="1"/>
</dbReference>
<dbReference type="InterPro" id="IPR050812">
    <property type="entry name" value="Preph/Arog_dehydrog"/>
</dbReference>
<evidence type="ECO:0000256" key="3">
    <source>
        <dbReference type="SAM" id="MobiDB-lite"/>
    </source>
</evidence>
<organism evidence="5 7">
    <name type="scientific">Saccharopolyspora gregorii</name>
    <dbReference type="NCBI Taxonomy" id="33914"/>
    <lineage>
        <taxon>Bacteria</taxon>
        <taxon>Bacillati</taxon>
        <taxon>Actinomycetota</taxon>
        <taxon>Actinomycetes</taxon>
        <taxon>Pseudonocardiales</taxon>
        <taxon>Pseudonocardiaceae</taxon>
        <taxon>Saccharopolyspora</taxon>
    </lineage>
</organism>
<dbReference type="InterPro" id="IPR046826">
    <property type="entry name" value="PDH_N"/>
</dbReference>
<dbReference type="Gene3D" id="1.10.3660.10">
    <property type="entry name" value="6-phosphogluconate dehydrogenase C-terminal like domain"/>
    <property type="match status" value="1"/>
</dbReference>
<dbReference type="SUPFAM" id="SSF51735">
    <property type="entry name" value="NAD(P)-binding Rossmann-fold domains"/>
    <property type="match status" value="1"/>
</dbReference>
<dbReference type="InterPro" id="IPR008927">
    <property type="entry name" value="6-PGluconate_DH-like_C_sf"/>
</dbReference>
<evidence type="ECO:0000313" key="6">
    <source>
        <dbReference type="EMBL" id="GAA3363963.1"/>
    </source>
</evidence>
<dbReference type="Gene3D" id="3.40.50.720">
    <property type="entry name" value="NAD(P)-binding Rossmann-like Domain"/>
    <property type="match status" value="1"/>
</dbReference>
<comment type="caution">
    <text evidence="5">The sequence shown here is derived from an EMBL/GenBank/DDBJ whole genome shotgun (WGS) entry which is preliminary data.</text>
</comment>
<proteinExistence type="inferred from homology"/>
<feature type="region of interest" description="Disordered" evidence="3">
    <location>
        <begin position="1"/>
        <end position="51"/>
    </location>
</feature>
<reference evidence="5" key="3">
    <citation type="submission" date="2023-12" db="EMBL/GenBank/DDBJ databases">
        <authorList>
            <person name="Sun Q."/>
            <person name="Inoue M."/>
        </authorList>
    </citation>
    <scope>NUCLEOTIDE SEQUENCE</scope>
    <source>
        <strain evidence="5">JCM 9687</strain>
    </source>
</reference>
<evidence type="ECO:0000313" key="7">
    <source>
        <dbReference type="Proteomes" id="UP001500483"/>
    </source>
</evidence>
<accession>A0ABP6RKU5</accession>
<dbReference type="NCBIfam" id="NF005108">
    <property type="entry name" value="PRK06545.1-6"/>
    <property type="match status" value="1"/>
</dbReference>
<dbReference type="InterPro" id="IPR046825">
    <property type="entry name" value="PDH_C"/>
</dbReference>
<evidence type="ECO:0000256" key="2">
    <source>
        <dbReference type="ARBA" id="ARBA00023002"/>
    </source>
</evidence>
<keyword evidence="2" id="KW-0560">Oxidoreductase</keyword>
<reference evidence="7" key="2">
    <citation type="journal article" date="2019" name="Int. J. Syst. Evol. Microbiol.">
        <title>The Global Catalogue of Microorganisms (GCM) 10K type strain sequencing project: providing services to taxonomists for standard genome sequencing and annotation.</title>
        <authorList>
            <consortium name="The Broad Institute Genomics Platform"/>
            <consortium name="The Broad Institute Genome Sequencing Center for Infectious Disease"/>
            <person name="Wu L."/>
            <person name="Ma J."/>
        </authorList>
    </citation>
    <scope>NUCLEOTIDE SEQUENCE [LARGE SCALE GENOMIC DNA]</scope>
    <source>
        <strain evidence="7">JCM 9687</strain>
    </source>
</reference>
<dbReference type="Proteomes" id="UP001500483">
    <property type="component" value="Unassembled WGS sequence"/>
</dbReference>
<dbReference type="Pfam" id="PF20463">
    <property type="entry name" value="PDH_C"/>
    <property type="match status" value="1"/>
</dbReference>
<dbReference type="Pfam" id="PF02153">
    <property type="entry name" value="PDH_N"/>
    <property type="match status" value="1"/>
</dbReference>
<dbReference type="EMBL" id="BAAAYK010000038">
    <property type="protein sequence ID" value="GAA3363963.1"/>
    <property type="molecule type" value="Genomic_DNA"/>
</dbReference>
<comment type="similarity">
    <text evidence="1">Belongs to the prephenate/arogenate dehydrogenase family.</text>
</comment>
<dbReference type="EMBL" id="BAAAYK010000031">
    <property type="protein sequence ID" value="GAA3354268.1"/>
    <property type="molecule type" value="Genomic_DNA"/>
</dbReference>
<protein>
    <recommendedName>
        <fullName evidence="4">Prephenate/arogenate dehydrogenase domain-containing protein</fullName>
    </recommendedName>
</protein>
<sequence length="423" mass="43332">MHMPNTAPVERKARNAVIVSSSPPNTEPSNALHRHRPSSRTTATAKPASGSCPVMRTTVERAGATRKHYCALVTFGTANGGAQPHDRVALPRPGVGQDGSMRAVCVIGLGLIGGSVLRAATAAGRPAWGATAGADDAAGARGDGYQVDSTEEALRRAAEQDALVVVATPLTSVRAVLREVAWHAPEARLTDVVSVKDPVDAEVRGLLPGARYAGGHPMAGTASSGWAAGSAELFRGAPWAVVVEEGTSLEAWRDAAELALDCGAHVVATSAAEHDDAVARISHLPHVFANVLAAVGADGGPLALSLAAGSFRDATRVAASDPELVRAMTEGNRVALLDAVDDALGRLGAARGSLASTGALKTTVDAGFAARGELERVSDPERTSQEVALRGDRDLRRLRELGARGGRITALGEGSATVELPAS</sequence>
<gene>
    <name evidence="5" type="ORF">GCM10020366_10420</name>
    <name evidence="6" type="ORF">GCM10020366_57940</name>
</gene>
<feature type="compositionally biased region" description="Polar residues" evidence="3">
    <location>
        <begin position="18"/>
        <end position="29"/>
    </location>
</feature>
<dbReference type="InterPro" id="IPR003099">
    <property type="entry name" value="Prephen_DH"/>
</dbReference>
<dbReference type="PROSITE" id="PS51176">
    <property type="entry name" value="PDH_ADH"/>
    <property type="match status" value="1"/>
</dbReference>
<feature type="domain" description="Prephenate/arogenate dehydrogenase" evidence="4">
    <location>
        <begin position="102"/>
        <end position="385"/>
    </location>
</feature>
<dbReference type="PANTHER" id="PTHR21363">
    <property type="entry name" value="PREPHENATE DEHYDROGENASE"/>
    <property type="match status" value="1"/>
</dbReference>